<keyword evidence="7" id="KW-0539">Nucleus</keyword>
<evidence type="ECO:0000313" key="9">
    <source>
        <dbReference type="EMBL" id="SHO76587.1"/>
    </source>
</evidence>
<evidence type="ECO:0000256" key="6">
    <source>
        <dbReference type="ARBA" id="ARBA00022490"/>
    </source>
</evidence>
<evidence type="ECO:0000256" key="5">
    <source>
        <dbReference type="ARBA" id="ARBA00018400"/>
    </source>
</evidence>
<proteinExistence type="inferred from homology"/>
<sequence>MIVQWRPDADAASQFMMNEPDNDWLDSDEDTQGPSFQMGNRDLMKHEAQFKDMGYREGLEAGKLSELQAGFDEGYNETGAPLGLSLGRLLGETDALLVITASKQGLTENQKQARHDLQLFSLKLKDLKLDDLAEPDWEAFEHDLEHHEENNVAVELEKRRHEVAARPNYLEEFRHELDQYRYILT</sequence>
<dbReference type="VEuPathDB" id="FungiDB:MSYG_0925"/>
<keyword evidence="10" id="KW-1185">Reference proteome</keyword>
<dbReference type="PANTHER" id="PTHR18829">
    <property type="entry name" value="PROTEIN YAE1 HOMOLOG"/>
    <property type="match status" value="1"/>
</dbReference>
<evidence type="ECO:0000256" key="7">
    <source>
        <dbReference type="ARBA" id="ARBA00023242"/>
    </source>
</evidence>
<dbReference type="OMA" id="LMKHEAQ"/>
<comment type="similarity">
    <text evidence="3">Belongs to the YAE1 family.</text>
</comment>
<dbReference type="AlphaFoldDB" id="A0A1M8A2L6"/>
<dbReference type="Proteomes" id="UP000186303">
    <property type="component" value="Chromosome 2"/>
</dbReference>
<gene>
    <name evidence="9" type="ORF">MSYG_0925</name>
</gene>
<evidence type="ECO:0000256" key="1">
    <source>
        <dbReference type="ARBA" id="ARBA00004123"/>
    </source>
</evidence>
<protein>
    <recommendedName>
        <fullName evidence="5">Protein YAE1</fullName>
    </recommendedName>
    <alternativeName>
        <fullName evidence="4">Protein yae1</fullName>
    </alternativeName>
</protein>
<comment type="subcellular location">
    <subcellularLocation>
        <location evidence="2">Cytoplasm</location>
    </subcellularLocation>
    <subcellularLocation>
        <location evidence="1">Nucleus</location>
    </subcellularLocation>
</comment>
<evidence type="ECO:0000256" key="4">
    <source>
        <dbReference type="ARBA" id="ARBA00017286"/>
    </source>
</evidence>
<dbReference type="STRING" id="1230383.A0A1M8A2L6"/>
<dbReference type="PANTHER" id="PTHR18829:SF0">
    <property type="entry name" value="PROTEIN YAE1 HOMOLOG"/>
    <property type="match status" value="1"/>
</dbReference>
<evidence type="ECO:0000313" key="10">
    <source>
        <dbReference type="Proteomes" id="UP000186303"/>
    </source>
</evidence>
<dbReference type="GO" id="GO:0005737">
    <property type="term" value="C:cytoplasm"/>
    <property type="evidence" value="ECO:0007669"/>
    <property type="project" value="UniProtKB-SubCell"/>
</dbReference>
<evidence type="ECO:0000259" key="8">
    <source>
        <dbReference type="Pfam" id="PF09811"/>
    </source>
</evidence>
<dbReference type="InterPro" id="IPR019191">
    <property type="entry name" value="Essential_protein_Yae1_N"/>
</dbReference>
<dbReference type="Pfam" id="PF09811">
    <property type="entry name" value="Yae1_N"/>
    <property type="match status" value="1"/>
</dbReference>
<keyword evidence="6" id="KW-0963">Cytoplasm</keyword>
<reference evidence="10" key="1">
    <citation type="journal article" date="2017" name="Nucleic Acids Res.">
        <title>Proteogenomics produces comprehensive and highly accurate protein-coding gene annotation in a complete genome assembly of Malassezia sympodialis.</title>
        <authorList>
            <person name="Zhu Y."/>
            <person name="Engstroem P.G."/>
            <person name="Tellgren-Roth C."/>
            <person name="Baudo C.D."/>
            <person name="Kennell J.C."/>
            <person name="Sun S."/>
            <person name="Billmyre R.B."/>
            <person name="Schroeder M.S."/>
            <person name="Andersson A."/>
            <person name="Holm T."/>
            <person name="Sigurgeirsson B."/>
            <person name="Wu G."/>
            <person name="Sankaranarayanan S.R."/>
            <person name="Siddharthan R."/>
            <person name="Sanyal K."/>
            <person name="Lundeberg J."/>
            <person name="Nystedt B."/>
            <person name="Boekhout T."/>
            <person name="Dawson T.L. Jr."/>
            <person name="Heitman J."/>
            <person name="Scheynius A."/>
            <person name="Lehtioe J."/>
        </authorList>
    </citation>
    <scope>NUCLEOTIDE SEQUENCE [LARGE SCALE GENOMIC DNA]</scope>
    <source>
        <strain evidence="10">ATCC 42132</strain>
    </source>
</reference>
<name>A0A1M8A2L6_MALS4</name>
<dbReference type="InterPro" id="IPR038881">
    <property type="entry name" value="Yae1-like"/>
</dbReference>
<dbReference type="GO" id="GO:0005634">
    <property type="term" value="C:nucleus"/>
    <property type="evidence" value="ECO:0007669"/>
    <property type="project" value="UniProtKB-SubCell"/>
</dbReference>
<accession>A0A1M8A2L6</accession>
<evidence type="ECO:0000256" key="2">
    <source>
        <dbReference type="ARBA" id="ARBA00004496"/>
    </source>
</evidence>
<evidence type="ECO:0000256" key="3">
    <source>
        <dbReference type="ARBA" id="ARBA00007096"/>
    </source>
</evidence>
<organism evidence="9 10">
    <name type="scientific">Malassezia sympodialis (strain ATCC 42132)</name>
    <name type="common">Atopic eczema-associated yeast</name>
    <dbReference type="NCBI Taxonomy" id="1230383"/>
    <lineage>
        <taxon>Eukaryota</taxon>
        <taxon>Fungi</taxon>
        <taxon>Dikarya</taxon>
        <taxon>Basidiomycota</taxon>
        <taxon>Ustilaginomycotina</taxon>
        <taxon>Malasseziomycetes</taxon>
        <taxon>Malasseziales</taxon>
        <taxon>Malasseziaceae</taxon>
        <taxon>Malassezia</taxon>
    </lineage>
</organism>
<dbReference type="OrthoDB" id="20086at2759"/>
<dbReference type="EMBL" id="LT671822">
    <property type="protein sequence ID" value="SHO76587.1"/>
    <property type="molecule type" value="Genomic_DNA"/>
</dbReference>
<feature type="domain" description="Essential protein Yae1 N-terminal" evidence="8">
    <location>
        <begin position="54"/>
        <end position="91"/>
    </location>
</feature>